<evidence type="ECO:0000313" key="3">
    <source>
        <dbReference type="Proteomes" id="UP001302274"/>
    </source>
</evidence>
<dbReference type="RefSeq" id="WP_323575262.1">
    <property type="nucleotide sequence ID" value="NZ_JAYGJQ010000001.1"/>
</dbReference>
<evidence type="ECO:0000256" key="1">
    <source>
        <dbReference type="SAM" id="Phobius"/>
    </source>
</evidence>
<keyword evidence="1" id="KW-0472">Membrane</keyword>
<feature type="transmembrane region" description="Helical" evidence="1">
    <location>
        <begin position="319"/>
        <end position="337"/>
    </location>
</feature>
<keyword evidence="3" id="KW-1185">Reference proteome</keyword>
<evidence type="ECO:0000313" key="2">
    <source>
        <dbReference type="EMBL" id="MEA9355644.1"/>
    </source>
</evidence>
<feature type="transmembrane region" description="Helical" evidence="1">
    <location>
        <begin position="287"/>
        <end position="307"/>
    </location>
</feature>
<name>A0ABU5VRH7_9BACT</name>
<keyword evidence="1" id="KW-0812">Transmembrane</keyword>
<comment type="caution">
    <text evidence="2">The sequence shown here is derived from an EMBL/GenBank/DDBJ whole genome shotgun (WGS) entry which is preliminary data.</text>
</comment>
<dbReference type="EMBL" id="JAYGJQ010000001">
    <property type="protein sequence ID" value="MEA9355644.1"/>
    <property type="molecule type" value="Genomic_DNA"/>
</dbReference>
<feature type="transmembrane region" description="Helical" evidence="1">
    <location>
        <begin position="20"/>
        <end position="37"/>
    </location>
</feature>
<feature type="transmembrane region" description="Helical" evidence="1">
    <location>
        <begin position="57"/>
        <end position="77"/>
    </location>
</feature>
<feature type="transmembrane region" description="Helical" evidence="1">
    <location>
        <begin position="153"/>
        <end position="176"/>
    </location>
</feature>
<gene>
    <name evidence="2" type="ORF">SHI21_05515</name>
</gene>
<feature type="transmembrane region" description="Helical" evidence="1">
    <location>
        <begin position="226"/>
        <end position="252"/>
    </location>
</feature>
<proteinExistence type="predicted"/>
<protein>
    <submittedName>
        <fullName evidence="2">Uncharacterized protein</fullName>
    </submittedName>
</protein>
<accession>A0ABU5VRH7</accession>
<reference evidence="2 3" key="1">
    <citation type="submission" date="2023-11" db="EMBL/GenBank/DDBJ databases">
        <title>A Novel Polar Bacteriovorax (B. antarcticus) Isolated from the Biocrust in Antarctica.</title>
        <authorList>
            <person name="Mun W."/>
            <person name="Choi S.Y."/>
            <person name="Mitchell R.J."/>
        </authorList>
    </citation>
    <scope>NUCLEOTIDE SEQUENCE [LARGE SCALE GENOMIC DNA]</scope>
    <source>
        <strain evidence="2 3">PP10</strain>
    </source>
</reference>
<keyword evidence="1" id="KW-1133">Transmembrane helix</keyword>
<feature type="transmembrane region" description="Helical" evidence="1">
    <location>
        <begin position="188"/>
        <end position="206"/>
    </location>
</feature>
<feature type="transmembrane region" description="Helical" evidence="1">
    <location>
        <begin position="264"/>
        <end position="281"/>
    </location>
</feature>
<feature type="transmembrane region" description="Helical" evidence="1">
    <location>
        <begin position="357"/>
        <end position="379"/>
    </location>
</feature>
<feature type="transmembrane region" description="Helical" evidence="1">
    <location>
        <begin position="89"/>
        <end position="110"/>
    </location>
</feature>
<organism evidence="2 3">
    <name type="scientific">Bacteriovorax antarcticus</name>
    <dbReference type="NCBI Taxonomy" id="3088717"/>
    <lineage>
        <taxon>Bacteria</taxon>
        <taxon>Pseudomonadati</taxon>
        <taxon>Bdellovibrionota</taxon>
        <taxon>Bacteriovoracia</taxon>
        <taxon>Bacteriovoracales</taxon>
        <taxon>Bacteriovoracaceae</taxon>
        <taxon>Bacteriovorax</taxon>
    </lineage>
</organism>
<sequence>MEIASTNRPHSLTSNQVKDFWFLGGLSILIWFLFIIFDPMKANSELISTRFVQVGTLFSWLSFICNYPHFLISYRFAYTRGAKFILQSWLPLIAVPLALLFLYMMSYFYFNEIISNNSAIIYLNSLLLKTGLAFQIGEQANLGTELLAFSVRIMYITVGWHYAKQIFGCMMVYGNYSAYNFSLRQKQLIKISLFSIAFFNFFFVSIPAADATTSTGYFFNIPLNAIGFSVLFIAFFKYTVLITSALVLYFVFYKNYQKTKKLPPLNVLVGYVAFHIWWFPPIRQNEFYFLTIPFFHSLQYLPFAYRLEVARGEKSNKENFFISLKMIALVVAGILAFETIPHFLDTELNSISHFNTWFFMISFAVFINIHHFFIDSVIWKFNHKDIRDKILS</sequence>
<dbReference type="Proteomes" id="UP001302274">
    <property type="component" value="Unassembled WGS sequence"/>
</dbReference>